<protein>
    <submittedName>
        <fullName evidence="1">Uncharacterized protein</fullName>
    </submittedName>
</protein>
<keyword evidence="2" id="KW-1185">Reference proteome</keyword>
<gene>
    <name evidence="1" type="ordered locus">EUBELI_00540</name>
</gene>
<reference evidence="1 2" key="1">
    <citation type="journal article" date="2009" name="Proc. Natl. Acad. Sci. U.S.A.">
        <title>Characterizing a model human gut microbiota composed of members of its two dominant bacterial phyla.</title>
        <authorList>
            <person name="Mahowald M.A."/>
            <person name="Rey F.E."/>
            <person name="Seedorf H."/>
            <person name="Turnbaugh P.J."/>
            <person name="Fulton R.S."/>
            <person name="Wollam A."/>
            <person name="Shah N."/>
            <person name="Wang C."/>
            <person name="Magrini V."/>
            <person name="Wilson R.K."/>
            <person name="Cantarel B.L."/>
            <person name="Coutinho P.M."/>
            <person name="Henrissat B."/>
            <person name="Crock L.W."/>
            <person name="Russell A."/>
            <person name="Verberkmoes N.C."/>
            <person name="Hettich R.L."/>
            <person name="Gordon J.I."/>
        </authorList>
    </citation>
    <scope>NUCLEOTIDE SEQUENCE [LARGE SCALE GENOMIC DNA]</scope>
    <source>
        <strain evidence="2">ATCC 27750 / DSM 3376 / VPI C15-48 / C15-B4</strain>
    </source>
</reference>
<accession>C4Z469</accession>
<organism evidence="1 2">
    <name type="scientific">Lachnospira eligens (strain ATCC 27750 / DSM 3376 / VPI C15-48 / C15-B4)</name>
    <name type="common">Eubacterium eligens</name>
    <dbReference type="NCBI Taxonomy" id="515620"/>
    <lineage>
        <taxon>Bacteria</taxon>
        <taxon>Bacillati</taxon>
        <taxon>Bacillota</taxon>
        <taxon>Clostridia</taxon>
        <taxon>Lachnospirales</taxon>
        <taxon>Lachnospiraceae</taxon>
        <taxon>Lachnospira</taxon>
    </lineage>
</organism>
<dbReference type="AlphaFoldDB" id="C4Z469"/>
<sequence length="88" mass="10720">MLIYGDKYMDIEIPNENWKEKVEFPDDAHPENFNMNTDKLKIYNTIDMSFLRDCEYKIDICKMLSEYIHGDALWFKIKKIKFLLMMKL</sequence>
<dbReference type="KEGG" id="eel:EUBELI_00540"/>
<dbReference type="HOGENOM" id="CLU_2464442_0_0_9"/>
<name>C4Z469_LACE2</name>
<evidence type="ECO:0000313" key="1">
    <source>
        <dbReference type="EMBL" id="ACR71553.1"/>
    </source>
</evidence>
<dbReference type="Proteomes" id="UP000001476">
    <property type="component" value="Chromosome"/>
</dbReference>
<proteinExistence type="predicted"/>
<dbReference type="EMBL" id="CP001104">
    <property type="protein sequence ID" value="ACR71553.1"/>
    <property type="molecule type" value="Genomic_DNA"/>
</dbReference>
<evidence type="ECO:0000313" key="2">
    <source>
        <dbReference type="Proteomes" id="UP000001476"/>
    </source>
</evidence>
<dbReference type="STRING" id="515620.EUBELI_00540"/>